<comment type="caution">
    <text evidence="4">The sequence shown here is derived from an EMBL/GenBank/DDBJ whole genome shotgun (WGS) entry which is preliminary data.</text>
</comment>
<comment type="subcellular location">
    <subcellularLocation>
        <location evidence="1">Nucleus</location>
    </subcellularLocation>
</comment>
<dbReference type="Proteomes" id="UP000722791">
    <property type="component" value="Unassembled WGS sequence"/>
</dbReference>
<accession>A0A8J4G3N6</accession>
<dbReference type="GO" id="GO:0034472">
    <property type="term" value="P:snRNA 3'-end processing"/>
    <property type="evidence" value="ECO:0007669"/>
    <property type="project" value="TreeGrafter"/>
</dbReference>
<evidence type="ECO:0000313" key="3">
    <source>
        <dbReference type="EMBL" id="GIL70407.1"/>
    </source>
</evidence>
<organism evidence="4 5">
    <name type="scientific">Volvox reticuliferus</name>
    <dbReference type="NCBI Taxonomy" id="1737510"/>
    <lineage>
        <taxon>Eukaryota</taxon>
        <taxon>Viridiplantae</taxon>
        <taxon>Chlorophyta</taxon>
        <taxon>core chlorophytes</taxon>
        <taxon>Chlorophyceae</taxon>
        <taxon>CS clade</taxon>
        <taxon>Chlamydomonadales</taxon>
        <taxon>Volvocaceae</taxon>
        <taxon>Volvox</taxon>
    </lineage>
</organism>
<evidence type="ECO:0000256" key="1">
    <source>
        <dbReference type="ARBA" id="ARBA00004123"/>
    </source>
</evidence>
<keyword evidence="6" id="KW-1185">Reference proteome</keyword>
<evidence type="ECO:0000313" key="4">
    <source>
        <dbReference type="EMBL" id="GIL98129.1"/>
    </source>
</evidence>
<dbReference type="EMBL" id="BNCQ01000005">
    <property type="protein sequence ID" value="GIL98129.1"/>
    <property type="molecule type" value="Genomic_DNA"/>
</dbReference>
<evidence type="ECO:0000256" key="2">
    <source>
        <dbReference type="ARBA" id="ARBA00023242"/>
    </source>
</evidence>
<dbReference type="EMBL" id="BNCP01000002">
    <property type="protein sequence ID" value="GIL70407.1"/>
    <property type="molecule type" value="Genomic_DNA"/>
</dbReference>
<evidence type="ECO:0000313" key="5">
    <source>
        <dbReference type="Proteomes" id="UP000722791"/>
    </source>
</evidence>
<dbReference type="GO" id="GO:0032039">
    <property type="term" value="C:integrator complex"/>
    <property type="evidence" value="ECO:0007669"/>
    <property type="project" value="InterPro"/>
</dbReference>
<gene>
    <name evidence="3" type="ORF">Vretifemale_1173</name>
    <name evidence="4" type="ORF">Vretimale_3590</name>
</gene>
<name>A0A8J4G3N6_9CHLO</name>
<dbReference type="InterPro" id="IPR027074">
    <property type="entry name" value="Integrator_9su"/>
</dbReference>
<dbReference type="PANTHER" id="PTHR46094">
    <property type="entry name" value="INTEGRATOR COMPLEX SUBUNIT 9"/>
    <property type="match status" value="1"/>
</dbReference>
<protein>
    <submittedName>
        <fullName evidence="4">Uncharacterized protein</fullName>
    </submittedName>
</protein>
<dbReference type="AlphaFoldDB" id="A0A8J4G3N6"/>
<proteinExistence type="predicted"/>
<dbReference type="PANTHER" id="PTHR46094:SF1">
    <property type="entry name" value="INTEGRATOR COMPLEX SUBUNIT 9"/>
    <property type="match status" value="1"/>
</dbReference>
<dbReference type="Proteomes" id="UP000747110">
    <property type="component" value="Unassembled WGS sequence"/>
</dbReference>
<keyword evidence="2" id="KW-0539">Nucleus</keyword>
<dbReference type="OrthoDB" id="548178at2759"/>
<sequence>MQAGRLVAAASLRDPAVQRCLQQERPAVVLVAADSLLYPGGPGLELLLRFGPDSRSLLMLTHAAPPAVLRGVQRLYDMASAAVVAPGLAAATMAVAGPDAAAATPRPPMRMRVVHVPLRGGGSGGAGPSPASILELLLRLQPRHLLATHRDLSLLRQQQQQRQIHPLQPQVPSGLAAQQATGPLARESVVPYGWLHQVRVTLPRNVCGALVSPDLLQRLQWLDGGPGLQLGRLNCLLVFRNGAWQADPVPGGSTRVDAVAAGMALAAGGVVAADQLLLATAGGPTLGPLLEALAGHGITRVSVDADGDRIRLVLDGMDGELLLRPEGAHVVSSCPVLRLVMTDCLMKQLTVL</sequence>
<evidence type="ECO:0000313" key="6">
    <source>
        <dbReference type="Proteomes" id="UP000747110"/>
    </source>
</evidence>
<reference evidence="4" key="1">
    <citation type="journal article" date="2021" name="Proc. Natl. Acad. Sci. U.S.A.">
        <title>Three genomes in the algal genus Volvox reveal the fate of a haploid sex-determining region after a transition to homothallism.</title>
        <authorList>
            <person name="Yamamoto K."/>
            <person name="Hamaji T."/>
            <person name="Kawai-Toyooka H."/>
            <person name="Matsuzaki R."/>
            <person name="Takahashi F."/>
            <person name="Nishimura Y."/>
            <person name="Kawachi M."/>
            <person name="Noguchi H."/>
            <person name="Minakuchi Y."/>
            <person name="Umen J.G."/>
            <person name="Toyoda A."/>
            <person name="Nozaki H."/>
        </authorList>
    </citation>
    <scope>NUCLEOTIDE SEQUENCE</scope>
    <source>
        <strain evidence="4">NIES-3785</strain>
        <strain evidence="3">NIES-3786</strain>
    </source>
</reference>